<sequence>MPEFCEALVSALLCIYFLNSSPPGSLLVKNLWADATIAESTDHPEGSRAALGHVYPLESTCTALRGSSDAQTPLYPPPLATKLDDPKDPPIPIIKRGLTLVEVETHPRNVILRFKDNVFKDCWCQVQLLKHTVAQAFSKKDWDEAVCKVNRADRGFKVGLAFEFEDYVLAFLTLDLLIQFHWSGDRASLASQPDVYLNFPQFLDDLVKWITKRRGQQTDRSGNAMTAVRTSTEIFAGAGVYTIPELWHMAGLAPNLTEAEVFDSPSRTARLCAAYYHFGKEAHTTLWPLVKRFLVGFVICVSEEDRLLYSDRLNVHGKDRSYVSARFHELLSDLELCFEWHADDPLWLRQCDEIAGPFDVFEPELIRHALEIEDMNLGTLIFGADHWAYLCADAGLPAACVSSWNRLAHYYSTLSLPSEMPSSWLNMDKYTYLFHPSSQRKPLHAFHPHTRLYRLAKADIWSVIPAFPDNSAPIPRRRPPLNPREPKPEVESSSPPPIPVRPPPPAKHGKGKPRAPRQTKSKPKPKPQPKRSLPKPKPLPPLIPKPTPIELSTSFVRDRALLSYIIKYTQDYTVGPLDYCGIARRIKGRGEDVILYCQCDPRVTEFYLRRHTLSIATAKLKAKGVEKQGLGSKVLGAVEGKVAKVAMAQNKENLPAPKMPPKNKKKRHSADRDLAEVGLVLSPRKRRRVGVN</sequence>
<accession>A0AAV9ZYY3</accession>
<gene>
    <name evidence="2" type="ORF">R3P38DRAFT_2655362</name>
</gene>
<feature type="compositionally biased region" description="Basic residues" evidence="1">
    <location>
        <begin position="683"/>
        <end position="692"/>
    </location>
</feature>
<reference evidence="2 3" key="1">
    <citation type="journal article" date="2024" name="J Genomics">
        <title>Draft genome sequencing and assembly of Favolaschia claudopus CIRM-BRFM 2984 isolated from oak limbs.</title>
        <authorList>
            <person name="Navarro D."/>
            <person name="Drula E."/>
            <person name="Chaduli D."/>
            <person name="Cazenave R."/>
            <person name="Ahrendt S."/>
            <person name="Wang J."/>
            <person name="Lipzen A."/>
            <person name="Daum C."/>
            <person name="Barry K."/>
            <person name="Grigoriev I.V."/>
            <person name="Favel A."/>
            <person name="Rosso M.N."/>
            <person name="Martin F."/>
        </authorList>
    </citation>
    <scope>NUCLEOTIDE SEQUENCE [LARGE SCALE GENOMIC DNA]</scope>
    <source>
        <strain evidence="2 3">CIRM-BRFM 2984</strain>
    </source>
</reference>
<feature type="compositionally biased region" description="Basic residues" evidence="1">
    <location>
        <begin position="507"/>
        <end position="534"/>
    </location>
</feature>
<evidence type="ECO:0000313" key="3">
    <source>
        <dbReference type="Proteomes" id="UP001362999"/>
    </source>
</evidence>
<organism evidence="2 3">
    <name type="scientific">Favolaschia claudopus</name>
    <dbReference type="NCBI Taxonomy" id="2862362"/>
    <lineage>
        <taxon>Eukaryota</taxon>
        <taxon>Fungi</taxon>
        <taxon>Dikarya</taxon>
        <taxon>Basidiomycota</taxon>
        <taxon>Agaricomycotina</taxon>
        <taxon>Agaricomycetes</taxon>
        <taxon>Agaricomycetidae</taxon>
        <taxon>Agaricales</taxon>
        <taxon>Marasmiineae</taxon>
        <taxon>Mycenaceae</taxon>
        <taxon>Favolaschia</taxon>
    </lineage>
</organism>
<feature type="region of interest" description="Disordered" evidence="1">
    <location>
        <begin position="648"/>
        <end position="692"/>
    </location>
</feature>
<name>A0AAV9ZYY3_9AGAR</name>
<feature type="compositionally biased region" description="Pro residues" evidence="1">
    <location>
        <begin position="494"/>
        <end position="506"/>
    </location>
</feature>
<comment type="caution">
    <text evidence="2">The sequence shown here is derived from an EMBL/GenBank/DDBJ whole genome shotgun (WGS) entry which is preliminary data.</text>
</comment>
<evidence type="ECO:0000313" key="2">
    <source>
        <dbReference type="EMBL" id="KAK6996358.1"/>
    </source>
</evidence>
<evidence type="ECO:0000256" key="1">
    <source>
        <dbReference type="SAM" id="MobiDB-lite"/>
    </source>
</evidence>
<feature type="region of interest" description="Disordered" evidence="1">
    <location>
        <begin position="472"/>
        <end position="548"/>
    </location>
</feature>
<protein>
    <submittedName>
        <fullName evidence="2">Uncharacterized protein</fullName>
    </submittedName>
</protein>
<dbReference type="AlphaFoldDB" id="A0AAV9ZYY3"/>
<dbReference type="EMBL" id="JAWWNJ010000098">
    <property type="protein sequence ID" value="KAK6996358.1"/>
    <property type="molecule type" value="Genomic_DNA"/>
</dbReference>
<keyword evidence="3" id="KW-1185">Reference proteome</keyword>
<proteinExistence type="predicted"/>
<dbReference type="Proteomes" id="UP001362999">
    <property type="component" value="Unassembled WGS sequence"/>
</dbReference>
<feature type="compositionally biased region" description="Pro residues" evidence="1">
    <location>
        <begin position="535"/>
        <end position="547"/>
    </location>
</feature>